<reference evidence="2" key="1">
    <citation type="submission" date="2024-03" db="EMBL/GenBank/DDBJ databases">
        <title>Chitinophaga horti sp. nov., isolated from garden soil.</title>
        <authorList>
            <person name="Lee D.S."/>
            <person name="Han D.M."/>
            <person name="Baek J.H."/>
            <person name="Choi D.G."/>
            <person name="Jeon J.H."/>
            <person name="Jeon C.O."/>
        </authorList>
    </citation>
    <scope>NUCLEOTIDE SEQUENCE [LARGE SCALE GENOMIC DNA]</scope>
    <source>
        <strain evidence="2">GPA1</strain>
    </source>
</reference>
<evidence type="ECO:0000313" key="2">
    <source>
        <dbReference type="Proteomes" id="UP001485459"/>
    </source>
</evidence>
<dbReference type="RefSeq" id="WP_341834794.1">
    <property type="nucleotide sequence ID" value="NZ_CP149822.1"/>
</dbReference>
<gene>
    <name evidence="1" type="ORF">WJU16_17750</name>
</gene>
<dbReference type="Proteomes" id="UP001485459">
    <property type="component" value="Chromosome"/>
</dbReference>
<organism evidence="1 2">
    <name type="scientific">Chitinophaga pollutisoli</name>
    <dbReference type="NCBI Taxonomy" id="3133966"/>
    <lineage>
        <taxon>Bacteria</taxon>
        <taxon>Pseudomonadati</taxon>
        <taxon>Bacteroidota</taxon>
        <taxon>Chitinophagia</taxon>
        <taxon>Chitinophagales</taxon>
        <taxon>Chitinophagaceae</taxon>
        <taxon>Chitinophaga</taxon>
    </lineage>
</organism>
<accession>A0ABZ2YJD3</accession>
<name>A0ABZ2YJD3_9BACT</name>
<evidence type="ECO:0000313" key="1">
    <source>
        <dbReference type="EMBL" id="WZN39826.1"/>
    </source>
</evidence>
<protein>
    <submittedName>
        <fullName evidence="1">Uncharacterized protein</fullName>
    </submittedName>
</protein>
<proteinExistence type="predicted"/>
<sequence length="144" mass="16517">MSSPVTNKRVIVVFWKNRAEQTFEVFSNLKIFCLSYPEYNYNTLNNYLSKGKVPFENKEVRVERKNVLGQPKQAASPVPAGRMIVPVARKVALSEADDTTRDWEYWLNQSPSQRLKAVTFIIAQSLGKNPRLDKTVVSRKTLKP</sequence>
<dbReference type="EMBL" id="CP149822">
    <property type="protein sequence ID" value="WZN39826.1"/>
    <property type="molecule type" value="Genomic_DNA"/>
</dbReference>
<keyword evidence="2" id="KW-1185">Reference proteome</keyword>